<reference evidence="3" key="1">
    <citation type="submission" date="2015-07" db="EMBL/GenBank/DDBJ databases">
        <title>Adaptation to a free-living lifestyle via gene acquisitions in the diplomonad Trepomonas sp. PC1.</title>
        <authorList>
            <person name="Xu F."/>
            <person name="Jerlstrom-Hultqvist J."/>
            <person name="Kolisko M."/>
            <person name="Simpson A.G.B."/>
            <person name="Roger A.J."/>
            <person name="Svard S.G."/>
            <person name="Andersson J.O."/>
        </authorList>
    </citation>
    <scope>NUCLEOTIDE SEQUENCE</scope>
    <source>
        <strain evidence="3">PC1</strain>
    </source>
</reference>
<sequence length="616" mass="72368">RRIAKLAQALLDEHLVDEESSSDDFESISVSSCSSDKTISEINENQQESEQSQTEIQKPKPKKATKTKEQQQSSRDMLRQQLSKAVIKEQFKMTDEEFTQHLAVNAVWNKITREKAQTQIQLQNELHQQQLQQQLKQQNFTENQPYTTHISAINYKYMFKAILDIHFPLQSSFLLQCLQRKLTPEQFVQLPESKQFQEDFDYKRLIDAYLRTEKGIVLDQKYLKASLEQGKLYKYECYSNLQHNLSNQTMQMQMEKSAQLQKLVQQMKTVQIKTIYNTQFITQQFKDQTNYVLNPNSVQTQTNLQNQECFYAPSYRIVRIEPKRNSFNRFYVILNGAQQPGRMHCNMQTDFVKQEEAEGANATIILDGQTFDLKDQFNLIKSKIQNAQKIQIQRGKGRQGKLVNDMIKEISNCRPDLVCQNDIFLVNRVRTSVEKKIDIQDGTWPTMLQVYKEKAGTYEVAEVNQGDFQVIAKRKPVQMTYFVTNDVDVPCQIDKFYQSEDNEAKQKAAILRQYKYRHPGTGEGYNTAEEYKYIQIRYLREEKQKHQEEQEQIDLIKQQYVQYIQEGKFKEAGEVINKGFEMVLPSFLEKQKQEQMEGDQHLVNKILGSCRYKAIQ</sequence>
<feature type="compositionally biased region" description="Low complexity" evidence="2">
    <location>
        <begin position="27"/>
        <end position="56"/>
    </location>
</feature>
<feature type="region of interest" description="Disordered" evidence="2">
    <location>
        <begin position="16"/>
        <end position="79"/>
    </location>
</feature>
<keyword evidence="1" id="KW-0175">Coiled coil</keyword>
<organism evidence="3">
    <name type="scientific">Trepomonas sp. PC1</name>
    <dbReference type="NCBI Taxonomy" id="1076344"/>
    <lineage>
        <taxon>Eukaryota</taxon>
        <taxon>Metamonada</taxon>
        <taxon>Diplomonadida</taxon>
        <taxon>Hexamitidae</taxon>
        <taxon>Hexamitinae</taxon>
        <taxon>Trepomonas</taxon>
    </lineage>
</organism>
<feature type="compositionally biased region" description="Acidic residues" evidence="2">
    <location>
        <begin position="16"/>
        <end position="26"/>
    </location>
</feature>
<feature type="non-terminal residue" evidence="3">
    <location>
        <position position="1"/>
    </location>
</feature>
<evidence type="ECO:0000256" key="1">
    <source>
        <dbReference type="SAM" id="Coils"/>
    </source>
</evidence>
<dbReference type="AlphaFoldDB" id="A0A146KCA9"/>
<accession>A0A146KCA9</accession>
<gene>
    <name evidence="3" type="ORF">TPC1_14739</name>
</gene>
<feature type="coiled-coil region" evidence="1">
    <location>
        <begin position="539"/>
        <end position="566"/>
    </location>
</feature>
<proteinExistence type="predicted"/>
<dbReference type="EMBL" id="GDID01003505">
    <property type="protein sequence ID" value="JAP93101.1"/>
    <property type="molecule type" value="Transcribed_RNA"/>
</dbReference>
<evidence type="ECO:0000313" key="3">
    <source>
        <dbReference type="EMBL" id="JAP93101.1"/>
    </source>
</evidence>
<name>A0A146KCA9_9EUKA</name>
<protein>
    <submittedName>
        <fullName evidence="3">Uncharacterized protein</fullName>
    </submittedName>
</protein>
<evidence type="ECO:0000256" key="2">
    <source>
        <dbReference type="SAM" id="MobiDB-lite"/>
    </source>
</evidence>